<keyword evidence="2" id="KW-1185">Reference proteome</keyword>
<feature type="non-terminal residue" evidence="1">
    <location>
        <position position="251"/>
    </location>
</feature>
<comment type="caution">
    <text evidence="1">The sequence shown here is derived from an EMBL/GenBank/DDBJ whole genome shotgun (WGS) entry which is preliminary data.</text>
</comment>
<dbReference type="EMBL" id="CAJNJA010089929">
    <property type="protein sequence ID" value="CAE7939903.1"/>
    <property type="molecule type" value="Genomic_DNA"/>
</dbReference>
<reference evidence="1" key="1">
    <citation type="submission" date="2021-02" db="EMBL/GenBank/DDBJ databases">
        <authorList>
            <person name="Dougan E. K."/>
            <person name="Rhodes N."/>
            <person name="Thang M."/>
            <person name="Chan C."/>
        </authorList>
    </citation>
    <scope>NUCLEOTIDE SEQUENCE</scope>
</reference>
<organism evidence="1 2">
    <name type="scientific">Symbiodinium necroappetens</name>
    <dbReference type="NCBI Taxonomy" id="1628268"/>
    <lineage>
        <taxon>Eukaryota</taxon>
        <taxon>Sar</taxon>
        <taxon>Alveolata</taxon>
        <taxon>Dinophyceae</taxon>
        <taxon>Suessiales</taxon>
        <taxon>Symbiodiniaceae</taxon>
        <taxon>Symbiodinium</taxon>
    </lineage>
</organism>
<evidence type="ECO:0000313" key="2">
    <source>
        <dbReference type="Proteomes" id="UP000601435"/>
    </source>
</evidence>
<gene>
    <name evidence="1" type="ORF">SNEC2469_LOCUS33693</name>
</gene>
<sequence>EDRLDHRLDSQDQAVDLILVFIETLLLKGLRVTEVSKHSTEAAPEVFRTDARAEGAEMHIGGWSCIDSDDPRRCRWFAERIKPEDAPLFFMAGESYRAIASLELLATMVAVILFTPKGAGPSRTVCSAGTDNKGNSHIVARWLTTSFPLVAVLMELTAVLLEKSCMLELAWTPRLQNVLADSLTNGDFKQFNPELRMRFSFAEYQGRILKPLLQTGSALYGEIAEWKEKRLSKTATKLKKAERLREKDPWK</sequence>
<name>A0A813C6B7_9DINO</name>
<dbReference type="Proteomes" id="UP000601435">
    <property type="component" value="Unassembled WGS sequence"/>
</dbReference>
<dbReference type="AlphaFoldDB" id="A0A813C6B7"/>
<protein>
    <submittedName>
        <fullName evidence="1">Uncharacterized protein</fullName>
    </submittedName>
</protein>
<proteinExistence type="predicted"/>
<evidence type="ECO:0000313" key="1">
    <source>
        <dbReference type="EMBL" id="CAE7939903.1"/>
    </source>
</evidence>
<dbReference type="OrthoDB" id="446619at2759"/>
<accession>A0A813C6B7</accession>